<dbReference type="EMBL" id="CP027845">
    <property type="protein sequence ID" value="AVP87454.1"/>
    <property type="molecule type" value="Genomic_DNA"/>
</dbReference>
<evidence type="ECO:0000313" key="17">
    <source>
        <dbReference type="EMBL" id="AVP87454.1"/>
    </source>
</evidence>
<dbReference type="InterPro" id="IPR000701">
    <property type="entry name" value="SuccDH_FuR_B_TM-su"/>
</dbReference>
<comment type="cofactor">
    <cofactor evidence="1">
        <name>heme</name>
        <dbReference type="ChEBI" id="CHEBI:30413"/>
    </cofactor>
</comment>
<feature type="transmembrane region" description="Helical" evidence="16">
    <location>
        <begin position="28"/>
        <end position="48"/>
    </location>
</feature>
<dbReference type="InterPro" id="IPR034804">
    <property type="entry name" value="SQR/QFR_C/D"/>
</dbReference>
<evidence type="ECO:0000256" key="11">
    <source>
        <dbReference type="ARBA" id="ARBA00022723"/>
    </source>
</evidence>
<dbReference type="UniPathway" id="UPA00223"/>
<evidence type="ECO:0000256" key="12">
    <source>
        <dbReference type="ARBA" id="ARBA00022982"/>
    </source>
</evidence>
<dbReference type="InterPro" id="IPR014312">
    <property type="entry name" value="Succ_DH_anchor"/>
</dbReference>
<sequence>MDYQSKSIQVRNVGVGKRGAEKCFAERLAAIFVFLTFFWFLHFCHGAASKSTKILLEDLKLPHNFLGAMLFVVTSFYHSLLGMEVVIEDYIHNLKLRHALITLLRIFVVITVASFIVALIYLLIY</sequence>
<keyword evidence="12" id="KW-0249">Electron transport</keyword>
<keyword evidence="15 16" id="KW-0472">Membrane</keyword>
<comment type="function">
    <text evidence="2">Membrane-anchoring subunit of succinate dehydrogenase (SDH).</text>
</comment>
<evidence type="ECO:0000256" key="6">
    <source>
        <dbReference type="ARBA" id="ARBA00019425"/>
    </source>
</evidence>
<keyword evidence="7" id="KW-0813">Transport</keyword>
<feature type="transmembrane region" description="Helical" evidence="16">
    <location>
        <begin position="68"/>
        <end position="87"/>
    </location>
</feature>
<keyword evidence="8" id="KW-0816">Tricarboxylic acid cycle</keyword>
<organism evidence="17 18">
    <name type="scientific">Candidatus Phycorickettsia trachydisci</name>
    <dbReference type="NCBI Taxonomy" id="2115978"/>
    <lineage>
        <taxon>Bacteria</taxon>
        <taxon>Pseudomonadati</taxon>
        <taxon>Pseudomonadota</taxon>
        <taxon>Alphaproteobacteria</taxon>
        <taxon>Rickettsiales</taxon>
        <taxon>Rickettsiaceae</taxon>
        <taxon>Candidatus Phycorickettsia</taxon>
    </lineage>
</organism>
<dbReference type="NCBIfam" id="TIGR02968">
    <property type="entry name" value="succ_dehyd_anc"/>
    <property type="match status" value="1"/>
</dbReference>
<accession>A0A2P1P874</accession>
<evidence type="ECO:0000256" key="1">
    <source>
        <dbReference type="ARBA" id="ARBA00001971"/>
    </source>
</evidence>
<dbReference type="GO" id="GO:0020037">
    <property type="term" value="F:heme binding"/>
    <property type="evidence" value="ECO:0007669"/>
    <property type="project" value="InterPro"/>
</dbReference>
<dbReference type="AlphaFoldDB" id="A0A2P1P874"/>
<evidence type="ECO:0000256" key="14">
    <source>
        <dbReference type="ARBA" id="ARBA00023004"/>
    </source>
</evidence>
<evidence type="ECO:0000256" key="3">
    <source>
        <dbReference type="ARBA" id="ARBA00004429"/>
    </source>
</evidence>
<evidence type="ECO:0000256" key="5">
    <source>
        <dbReference type="ARBA" id="ARBA00011558"/>
    </source>
</evidence>
<dbReference type="GO" id="GO:0046872">
    <property type="term" value="F:metal ion binding"/>
    <property type="evidence" value="ECO:0007669"/>
    <property type="project" value="UniProtKB-KW"/>
</dbReference>
<evidence type="ECO:0000256" key="7">
    <source>
        <dbReference type="ARBA" id="ARBA00022448"/>
    </source>
</evidence>
<feature type="transmembrane region" description="Helical" evidence="16">
    <location>
        <begin position="99"/>
        <end position="124"/>
    </location>
</feature>
<keyword evidence="18" id="KW-1185">Reference proteome</keyword>
<evidence type="ECO:0000256" key="10">
    <source>
        <dbReference type="ARBA" id="ARBA00022692"/>
    </source>
</evidence>
<dbReference type="GO" id="GO:0005886">
    <property type="term" value="C:plasma membrane"/>
    <property type="evidence" value="ECO:0007669"/>
    <property type="project" value="UniProtKB-SubCell"/>
</dbReference>
<keyword evidence="11" id="KW-0479">Metal-binding</keyword>
<keyword evidence="13 16" id="KW-1133">Transmembrane helix</keyword>
<evidence type="ECO:0000256" key="15">
    <source>
        <dbReference type="ARBA" id="ARBA00023136"/>
    </source>
</evidence>
<dbReference type="OrthoDB" id="9809280at2"/>
<dbReference type="Gene3D" id="1.20.1300.10">
    <property type="entry name" value="Fumarate reductase/succinate dehydrogenase, transmembrane subunit"/>
    <property type="match status" value="1"/>
</dbReference>
<name>A0A2P1P874_9RICK</name>
<evidence type="ECO:0000313" key="18">
    <source>
        <dbReference type="Proteomes" id="UP000241762"/>
    </source>
</evidence>
<reference evidence="17 18" key="1">
    <citation type="submission" date="2018-03" db="EMBL/GenBank/DDBJ databases">
        <title>A gene transfer event suggests a long-term partnership between eustigmatophyte algae and a novel lineage of endosymbiotic bacteria.</title>
        <authorList>
            <person name="Yurchenko T."/>
            <person name="Sevcikova T."/>
            <person name="Pribyl P."/>
            <person name="El Karkouri K."/>
            <person name="Klimes V."/>
            <person name="Amaral R."/>
            <person name="Zbrankova V."/>
            <person name="Kim E."/>
            <person name="Raoult D."/>
            <person name="Santos L.M.A."/>
            <person name="Elias M."/>
        </authorList>
    </citation>
    <scope>NUCLEOTIDE SEQUENCE [LARGE SCALE GENOMIC DNA]</scope>
    <source>
        <strain evidence="17">CCALA 838</strain>
    </source>
</reference>
<evidence type="ECO:0000256" key="4">
    <source>
        <dbReference type="ARBA" id="ARBA00005163"/>
    </source>
</evidence>
<evidence type="ECO:0000256" key="2">
    <source>
        <dbReference type="ARBA" id="ARBA00004050"/>
    </source>
</evidence>
<evidence type="ECO:0000256" key="8">
    <source>
        <dbReference type="ARBA" id="ARBA00022532"/>
    </source>
</evidence>
<keyword evidence="9" id="KW-0349">Heme</keyword>
<keyword evidence="10 16" id="KW-0812">Transmembrane</keyword>
<evidence type="ECO:0000256" key="13">
    <source>
        <dbReference type="ARBA" id="ARBA00022989"/>
    </source>
</evidence>
<comment type="subcellular location">
    <subcellularLocation>
        <location evidence="3">Cell inner membrane</location>
        <topology evidence="3">Multi-pass membrane protein</topology>
    </subcellularLocation>
</comment>
<protein>
    <recommendedName>
        <fullName evidence="6">Succinate dehydrogenase hydrophobic membrane anchor subunit</fullName>
    </recommendedName>
</protein>
<dbReference type="SUPFAM" id="SSF81343">
    <property type="entry name" value="Fumarate reductase respiratory complex transmembrane subunits"/>
    <property type="match status" value="1"/>
</dbReference>
<keyword evidence="14" id="KW-0408">Iron</keyword>
<dbReference type="KEGG" id="ptc:phytr_5070"/>
<proteinExistence type="predicted"/>
<dbReference type="GO" id="GO:0006099">
    <property type="term" value="P:tricarboxylic acid cycle"/>
    <property type="evidence" value="ECO:0007669"/>
    <property type="project" value="UniProtKB-UniPathway"/>
</dbReference>
<gene>
    <name evidence="17" type="ORF">phytr_5070</name>
</gene>
<dbReference type="RefSeq" id="WP_106874316.1">
    <property type="nucleotide sequence ID" value="NZ_CP027845.1"/>
</dbReference>
<comment type="pathway">
    <text evidence="4">Carbohydrate metabolism; tricarboxylic acid cycle.</text>
</comment>
<evidence type="ECO:0000256" key="16">
    <source>
        <dbReference type="SAM" id="Phobius"/>
    </source>
</evidence>
<dbReference type="Pfam" id="PF01127">
    <property type="entry name" value="Sdh_cyt"/>
    <property type="match status" value="1"/>
</dbReference>
<comment type="subunit">
    <text evidence="5">Part of an enzyme complex containing four subunits: a flavoprotein, an iron-sulfur protein, plus two membrane-anchoring proteins, SdhC and SdhD.</text>
</comment>
<evidence type="ECO:0000256" key="9">
    <source>
        <dbReference type="ARBA" id="ARBA00022617"/>
    </source>
</evidence>
<dbReference type="Proteomes" id="UP000241762">
    <property type="component" value="Chromosome"/>
</dbReference>